<feature type="transmembrane region" description="Helical" evidence="1">
    <location>
        <begin position="20"/>
        <end position="39"/>
    </location>
</feature>
<dbReference type="Proteomes" id="UP000809081">
    <property type="component" value="Unassembled WGS sequence"/>
</dbReference>
<accession>A0ABS2PLM1</accession>
<comment type="caution">
    <text evidence="2">The sequence shown here is derived from an EMBL/GenBank/DDBJ whole genome shotgun (WGS) entry which is preliminary data.</text>
</comment>
<evidence type="ECO:0000313" key="3">
    <source>
        <dbReference type="Proteomes" id="UP000809081"/>
    </source>
</evidence>
<feature type="transmembrane region" description="Helical" evidence="1">
    <location>
        <begin position="101"/>
        <end position="122"/>
    </location>
</feature>
<organism evidence="2 3">
    <name type="scientific">Streptococcus saliviloxodontae</name>
    <dbReference type="NCBI Taxonomy" id="1349416"/>
    <lineage>
        <taxon>Bacteria</taxon>
        <taxon>Bacillati</taxon>
        <taxon>Bacillota</taxon>
        <taxon>Bacilli</taxon>
        <taxon>Lactobacillales</taxon>
        <taxon>Streptococcaceae</taxon>
        <taxon>Streptococcus</taxon>
    </lineage>
</organism>
<sequence>MKGIFIEWLKSKRTKSFSIVTILMLVATLWNIATFMSVLSSHPDLRNVGTLFSNQNVNLLMLPIAICVFATRIVANEREGQTFKLQAANGQSLLGIFYHKFLFIMVFFAIMFVIEIVIIYLFGTQTGISIPLQIIGIQFVGQMLAIFSLTCLYLTLAMILEKQGLLLALGLLGGFLGILLNPRSYSFVSLLNPLTGSGSLAPYKYQFLGEGTFTYNLDEQLILKFIAYTFYCLVLFIIAKIIIGKRVD</sequence>
<name>A0ABS2PLM1_9STRE</name>
<reference evidence="2 3" key="1">
    <citation type="submission" date="2021-01" db="EMBL/GenBank/DDBJ databases">
        <title>Genomic Encyclopedia of Type Strains, Phase IV (KMG-IV): sequencing the most valuable type-strain genomes for metagenomic binning, comparative biology and taxonomic classification.</title>
        <authorList>
            <person name="Goeker M."/>
        </authorList>
    </citation>
    <scope>NUCLEOTIDE SEQUENCE [LARGE SCALE GENOMIC DNA]</scope>
    <source>
        <strain evidence="2 3">DSM 27513</strain>
    </source>
</reference>
<keyword evidence="3" id="KW-1185">Reference proteome</keyword>
<evidence type="ECO:0000256" key="1">
    <source>
        <dbReference type="SAM" id="Phobius"/>
    </source>
</evidence>
<protein>
    <submittedName>
        <fullName evidence="2">ABC-type transport system involved in multi-copper enzyme maturation permease subunit</fullName>
    </submittedName>
</protein>
<dbReference type="Pfam" id="PF12730">
    <property type="entry name" value="ABC2_membrane_4"/>
    <property type="match status" value="1"/>
</dbReference>
<dbReference type="EMBL" id="JAFBEI010000021">
    <property type="protein sequence ID" value="MBM7636335.1"/>
    <property type="molecule type" value="Genomic_DNA"/>
</dbReference>
<feature type="transmembrane region" description="Helical" evidence="1">
    <location>
        <begin position="164"/>
        <end position="181"/>
    </location>
</feature>
<feature type="transmembrane region" description="Helical" evidence="1">
    <location>
        <begin position="134"/>
        <end position="157"/>
    </location>
</feature>
<keyword evidence="1" id="KW-1133">Transmembrane helix</keyword>
<gene>
    <name evidence="2" type="ORF">JOC31_001156</name>
</gene>
<feature type="transmembrane region" description="Helical" evidence="1">
    <location>
        <begin position="59"/>
        <end position="75"/>
    </location>
</feature>
<proteinExistence type="predicted"/>
<evidence type="ECO:0000313" key="2">
    <source>
        <dbReference type="EMBL" id="MBM7636335.1"/>
    </source>
</evidence>
<dbReference type="RefSeq" id="WP_205017219.1">
    <property type="nucleotide sequence ID" value="NZ_JAFBEI010000021.1"/>
</dbReference>
<feature type="transmembrane region" description="Helical" evidence="1">
    <location>
        <begin position="221"/>
        <end position="243"/>
    </location>
</feature>
<keyword evidence="1" id="KW-0812">Transmembrane</keyword>
<keyword evidence="1" id="KW-0472">Membrane</keyword>